<dbReference type="InterPro" id="IPR040079">
    <property type="entry name" value="Glutathione_S-Trfase"/>
</dbReference>
<dbReference type="FunFam" id="1.20.1050.10:FF:000044">
    <property type="entry name" value="Glutathione S-transferase"/>
    <property type="match status" value="1"/>
</dbReference>
<dbReference type="SUPFAM" id="SSF52833">
    <property type="entry name" value="Thioredoxin-like"/>
    <property type="match status" value="1"/>
</dbReference>
<dbReference type="GO" id="GO:0006749">
    <property type="term" value="P:glutathione metabolic process"/>
    <property type="evidence" value="ECO:0007669"/>
    <property type="project" value="TreeGrafter"/>
</dbReference>
<dbReference type="InterPro" id="IPR004045">
    <property type="entry name" value="Glutathione_S-Trfase_N"/>
</dbReference>
<evidence type="ECO:0000256" key="4">
    <source>
        <dbReference type="ARBA" id="ARBA00047960"/>
    </source>
</evidence>
<dbReference type="Proteomes" id="UP001432027">
    <property type="component" value="Unassembled WGS sequence"/>
</dbReference>
<accession>A0AAV5S8K4</accession>
<dbReference type="Pfam" id="PF02798">
    <property type="entry name" value="GST_N"/>
    <property type="match status" value="1"/>
</dbReference>
<comment type="catalytic activity">
    <reaction evidence="4">
        <text>RX + glutathione = an S-substituted glutathione + a halide anion + H(+)</text>
        <dbReference type="Rhea" id="RHEA:16437"/>
        <dbReference type="ChEBI" id="CHEBI:15378"/>
        <dbReference type="ChEBI" id="CHEBI:16042"/>
        <dbReference type="ChEBI" id="CHEBI:17792"/>
        <dbReference type="ChEBI" id="CHEBI:57925"/>
        <dbReference type="ChEBI" id="CHEBI:90779"/>
        <dbReference type="EC" id="2.5.1.18"/>
    </reaction>
</comment>
<dbReference type="CDD" id="cd03192">
    <property type="entry name" value="GST_C_Sigma_like"/>
    <property type="match status" value="1"/>
</dbReference>
<evidence type="ECO:0000259" key="6">
    <source>
        <dbReference type="PROSITE" id="PS50405"/>
    </source>
</evidence>
<comment type="similarity">
    <text evidence="3">Belongs to the GST superfamily. Sigma family.</text>
</comment>
<dbReference type="PROSITE" id="PS50405">
    <property type="entry name" value="GST_CTER"/>
    <property type="match status" value="1"/>
</dbReference>
<dbReference type="InterPro" id="IPR010987">
    <property type="entry name" value="Glutathione-S-Trfase_C-like"/>
</dbReference>
<proteinExistence type="inferred from homology"/>
<evidence type="ECO:0000313" key="8">
    <source>
        <dbReference type="Proteomes" id="UP001432027"/>
    </source>
</evidence>
<comment type="caution">
    <text evidence="7">The sequence shown here is derived from an EMBL/GenBank/DDBJ whole genome shotgun (WGS) entry which is preliminary data.</text>
</comment>
<evidence type="ECO:0000313" key="7">
    <source>
        <dbReference type="EMBL" id="GMS78784.1"/>
    </source>
</evidence>
<dbReference type="InterPro" id="IPR004046">
    <property type="entry name" value="GST_C"/>
</dbReference>
<keyword evidence="2" id="KW-0808">Transferase</keyword>
<dbReference type="GO" id="GO:0004364">
    <property type="term" value="F:glutathione transferase activity"/>
    <property type="evidence" value="ECO:0007669"/>
    <property type="project" value="UniProtKB-EC"/>
</dbReference>
<dbReference type="PANTHER" id="PTHR11571">
    <property type="entry name" value="GLUTATHIONE S-TRANSFERASE"/>
    <property type="match status" value="1"/>
</dbReference>
<dbReference type="EMBL" id="BTSX01000001">
    <property type="protein sequence ID" value="GMS78784.1"/>
    <property type="molecule type" value="Genomic_DNA"/>
</dbReference>
<evidence type="ECO:0000256" key="2">
    <source>
        <dbReference type="ARBA" id="ARBA00022679"/>
    </source>
</evidence>
<organism evidence="7 8">
    <name type="scientific">Pristionchus entomophagus</name>
    <dbReference type="NCBI Taxonomy" id="358040"/>
    <lineage>
        <taxon>Eukaryota</taxon>
        <taxon>Metazoa</taxon>
        <taxon>Ecdysozoa</taxon>
        <taxon>Nematoda</taxon>
        <taxon>Chromadorea</taxon>
        <taxon>Rhabditida</taxon>
        <taxon>Rhabditina</taxon>
        <taxon>Diplogasteromorpha</taxon>
        <taxon>Diplogasteroidea</taxon>
        <taxon>Neodiplogasteridae</taxon>
        <taxon>Pristionchus</taxon>
    </lineage>
</organism>
<dbReference type="FunFam" id="3.40.30.10:FF:000189">
    <property type="entry name" value="Glutathione S-Transferase"/>
    <property type="match status" value="1"/>
</dbReference>
<feature type="domain" description="GST C-terminal" evidence="6">
    <location>
        <begin position="96"/>
        <end position="222"/>
    </location>
</feature>
<protein>
    <recommendedName>
        <fullName evidence="1">glutathione transferase</fullName>
        <ecNumber evidence="1">2.5.1.18</ecNumber>
    </recommendedName>
</protein>
<dbReference type="PROSITE" id="PS50404">
    <property type="entry name" value="GST_NTER"/>
    <property type="match status" value="1"/>
</dbReference>
<dbReference type="Pfam" id="PF14497">
    <property type="entry name" value="GST_C_3"/>
    <property type="match status" value="1"/>
</dbReference>
<name>A0AAV5S8K4_9BILA</name>
<dbReference type="Gene3D" id="1.20.1050.10">
    <property type="match status" value="1"/>
</dbReference>
<feature type="domain" description="GST N-terminal" evidence="5">
    <location>
        <begin position="2"/>
        <end position="79"/>
    </location>
</feature>
<reference evidence="7" key="1">
    <citation type="submission" date="2023-10" db="EMBL/GenBank/DDBJ databases">
        <title>Genome assembly of Pristionchus species.</title>
        <authorList>
            <person name="Yoshida K."/>
            <person name="Sommer R.J."/>
        </authorList>
    </citation>
    <scope>NUCLEOTIDE SEQUENCE</scope>
    <source>
        <strain evidence="7">RS0144</strain>
    </source>
</reference>
<dbReference type="EC" id="2.5.1.18" evidence="1"/>
<evidence type="ECO:0000256" key="3">
    <source>
        <dbReference type="ARBA" id="ARBA00038317"/>
    </source>
</evidence>
<keyword evidence="8" id="KW-1185">Reference proteome</keyword>
<evidence type="ECO:0000256" key="1">
    <source>
        <dbReference type="ARBA" id="ARBA00012452"/>
    </source>
</evidence>
<dbReference type="Gene3D" id="1.20.1050.130">
    <property type="match status" value="1"/>
</dbReference>
<dbReference type="PANTHER" id="PTHR11571:SF224">
    <property type="entry name" value="HEMATOPOIETIC PROSTAGLANDIN D SYNTHASE"/>
    <property type="match status" value="1"/>
</dbReference>
<dbReference type="InterPro" id="IPR050213">
    <property type="entry name" value="GST_superfamily"/>
</dbReference>
<dbReference type="InterPro" id="IPR036249">
    <property type="entry name" value="Thioredoxin-like_sf"/>
</dbReference>
<sequence length="222" mass="25379">MSSYKLTYFDARGRAEVARQLFHLSGTPFEDVRIQKEDWPALKAKTPFGQIPLLEVDGKPLPQSFAIFRYLAREFGEQVCFFINYDLSSLGMAGHDPFEKAWVDALADQHKDYMAEIRPAFMAYLSFAEGDKYQLLKDVAIPARDKYYTLLEKIAKENGSNGHFIGHSLTWVDLLIADHVSVLLKYIPCFLDGFPTVLETVNKIESTPKLKEWIETRPDSAF</sequence>
<gene>
    <name evidence="7" type="ORF">PENTCL1PPCAC_959</name>
</gene>
<dbReference type="AlphaFoldDB" id="A0AAV5S8K4"/>
<dbReference type="InterPro" id="IPR036282">
    <property type="entry name" value="Glutathione-S-Trfase_C_sf"/>
</dbReference>
<dbReference type="SFLD" id="SFLDS00019">
    <property type="entry name" value="Glutathione_Transferase_(cytos"/>
    <property type="match status" value="1"/>
</dbReference>
<dbReference type="SUPFAM" id="SSF47616">
    <property type="entry name" value="GST C-terminal domain-like"/>
    <property type="match status" value="1"/>
</dbReference>
<dbReference type="SFLD" id="SFLDG00363">
    <property type="entry name" value="AMPS_(cytGST):_Alpha-__Mu-__Pi"/>
    <property type="match status" value="1"/>
</dbReference>
<dbReference type="CDD" id="cd03039">
    <property type="entry name" value="GST_N_Sigma_like"/>
    <property type="match status" value="1"/>
</dbReference>
<evidence type="ECO:0000259" key="5">
    <source>
        <dbReference type="PROSITE" id="PS50404"/>
    </source>
</evidence>